<gene>
    <name evidence="2" type="ORF">SAMN05444581_102216</name>
</gene>
<keyword evidence="1" id="KW-0812">Transmembrane</keyword>
<dbReference type="Pfam" id="PF11902">
    <property type="entry name" value="DUF3422"/>
    <property type="match status" value="1"/>
</dbReference>
<keyword evidence="3" id="KW-1185">Reference proteome</keyword>
<sequence>MEAAGIRNAQRLTKDSIGENCGFEVHPLRGRVLAEVHARPFTPIDGLKRILHFAFMTDHDAAEKARAALAAFCLERAVPAPLPDAKQHRAMLSPAILRWEHHGEFTTYTWEFPQENSGDAKEIGAFRPPADDLAKVMRMLPQPGPLLVAVDLQILAEQQAGEKWRNLFSPSELVESEVMAGGAVVATDFYADAFGFVRLLVLNRTLTPIEMGALVQRLLEIETYRTLALLGLPMAQMLGPEIRRIETELPVLVQRFRESEGFLASRELLDRLTALAADLEASASKSLYRFGATKAYYELMTLRLAAIGESPAPNLSTFAAFLTRRVTPAIRTCASIEARQDNLSRKLSRAAQLLRTRVDIELESQNRDLLSNMNERSQLQLQLQTAVKGISIAAMTYYLAAILHLLFEGVHEEFPLLNATLATAIAVPVSFGFILWMMRRGRKAQTPDPKSFHDH</sequence>
<name>A0A1I3WX95_9HYPH</name>
<evidence type="ECO:0000313" key="2">
    <source>
        <dbReference type="EMBL" id="SFK12095.1"/>
    </source>
</evidence>
<keyword evidence="1" id="KW-0472">Membrane</keyword>
<evidence type="ECO:0000256" key="1">
    <source>
        <dbReference type="SAM" id="Phobius"/>
    </source>
</evidence>
<evidence type="ECO:0000313" key="3">
    <source>
        <dbReference type="Proteomes" id="UP000198755"/>
    </source>
</evidence>
<dbReference type="Proteomes" id="UP000198755">
    <property type="component" value="Unassembled WGS sequence"/>
</dbReference>
<proteinExistence type="predicted"/>
<accession>A0A1I3WX95</accession>
<organism evidence="2 3">
    <name type="scientific">Methylocapsa palsarum</name>
    <dbReference type="NCBI Taxonomy" id="1612308"/>
    <lineage>
        <taxon>Bacteria</taxon>
        <taxon>Pseudomonadati</taxon>
        <taxon>Pseudomonadota</taxon>
        <taxon>Alphaproteobacteria</taxon>
        <taxon>Hyphomicrobiales</taxon>
        <taxon>Beijerinckiaceae</taxon>
        <taxon>Methylocapsa</taxon>
    </lineage>
</organism>
<feature type="transmembrane region" description="Helical" evidence="1">
    <location>
        <begin position="419"/>
        <end position="438"/>
    </location>
</feature>
<dbReference type="EMBL" id="FOSN01000002">
    <property type="protein sequence ID" value="SFK12095.1"/>
    <property type="molecule type" value="Genomic_DNA"/>
</dbReference>
<keyword evidence="1" id="KW-1133">Transmembrane helix</keyword>
<dbReference type="AlphaFoldDB" id="A0A1I3WX95"/>
<dbReference type="InterPro" id="IPR021830">
    <property type="entry name" value="DUF3422"/>
</dbReference>
<protein>
    <submittedName>
        <fullName evidence="2">Uncharacterized membrane-anchored protein</fullName>
    </submittedName>
</protein>
<reference evidence="2 3" key="1">
    <citation type="submission" date="2016-10" db="EMBL/GenBank/DDBJ databases">
        <authorList>
            <person name="de Groot N.N."/>
        </authorList>
    </citation>
    <scope>NUCLEOTIDE SEQUENCE [LARGE SCALE GENOMIC DNA]</scope>
    <source>
        <strain evidence="2 3">NE2</strain>
    </source>
</reference>
<feature type="transmembrane region" description="Helical" evidence="1">
    <location>
        <begin position="386"/>
        <end position="407"/>
    </location>
</feature>